<feature type="domain" description="C2H2-type" evidence="3">
    <location>
        <begin position="37"/>
        <end position="67"/>
    </location>
</feature>
<keyword evidence="1" id="KW-0479">Metal-binding</keyword>
<gene>
    <name evidence="4" type="ORF">DdX_16744</name>
</gene>
<keyword evidence="1" id="KW-0863">Zinc-finger</keyword>
<evidence type="ECO:0000313" key="4">
    <source>
        <dbReference type="EMBL" id="KAI1700408.1"/>
    </source>
</evidence>
<organism evidence="4 5">
    <name type="scientific">Ditylenchus destructor</name>
    <dbReference type="NCBI Taxonomy" id="166010"/>
    <lineage>
        <taxon>Eukaryota</taxon>
        <taxon>Metazoa</taxon>
        <taxon>Ecdysozoa</taxon>
        <taxon>Nematoda</taxon>
        <taxon>Chromadorea</taxon>
        <taxon>Rhabditida</taxon>
        <taxon>Tylenchina</taxon>
        <taxon>Tylenchomorpha</taxon>
        <taxon>Sphaerularioidea</taxon>
        <taxon>Anguinidae</taxon>
        <taxon>Anguininae</taxon>
        <taxon>Ditylenchus</taxon>
    </lineage>
</organism>
<dbReference type="Gene3D" id="3.30.160.60">
    <property type="entry name" value="Classic Zinc Finger"/>
    <property type="match status" value="1"/>
</dbReference>
<evidence type="ECO:0000256" key="2">
    <source>
        <dbReference type="SAM" id="MobiDB-lite"/>
    </source>
</evidence>
<feature type="compositionally biased region" description="Polar residues" evidence="2">
    <location>
        <begin position="195"/>
        <end position="223"/>
    </location>
</feature>
<dbReference type="Proteomes" id="UP001201812">
    <property type="component" value="Unassembled WGS sequence"/>
</dbReference>
<keyword evidence="1" id="KW-0862">Zinc</keyword>
<feature type="region of interest" description="Disordered" evidence="2">
    <location>
        <begin position="191"/>
        <end position="235"/>
    </location>
</feature>
<dbReference type="GO" id="GO:0008270">
    <property type="term" value="F:zinc ion binding"/>
    <property type="evidence" value="ECO:0007669"/>
    <property type="project" value="UniProtKB-KW"/>
</dbReference>
<protein>
    <recommendedName>
        <fullName evidence="3">C2H2-type domain-containing protein</fullName>
    </recommendedName>
</protein>
<dbReference type="PROSITE" id="PS50157">
    <property type="entry name" value="ZINC_FINGER_C2H2_2"/>
    <property type="match status" value="1"/>
</dbReference>
<dbReference type="EMBL" id="JAKKPZ010000146">
    <property type="protein sequence ID" value="KAI1700408.1"/>
    <property type="molecule type" value="Genomic_DNA"/>
</dbReference>
<dbReference type="SMART" id="SM00355">
    <property type="entry name" value="ZnF_C2H2"/>
    <property type="match status" value="2"/>
</dbReference>
<evidence type="ECO:0000313" key="5">
    <source>
        <dbReference type="Proteomes" id="UP001201812"/>
    </source>
</evidence>
<reference evidence="4" key="1">
    <citation type="submission" date="2022-01" db="EMBL/GenBank/DDBJ databases">
        <title>Genome Sequence Resource for Two Populations of Ditylenchus destructor, the Migratory Endoparasitic Phytonematode.</title>
        <authorList>
            <person name="Zhang H."/>
            <person name="Lin R."/>
            <person name="Xie B."/>
        </authorList>
    </citation>
    <scope>NUCLEOTIDE SEQUENCE</scope>
    <source>
        <strain evidence="4">BazhouSP</strain>
    </source>
</reference>
<name>A0AAD4MT31_9BILA</name>
<dbReference type="AlphaFoldDB" id="A0AAD4MT31"/>
<comment type="caution">
    <text evidence="4">The sequence shown here is derived from an EMBL/GenBank/DDBJ whole genome shotgun (WGS) entry which is preliminary data.</text>
</comment>
<sequence>MHPRFVCSKCGQCDFQAIDDLETHIVEKHYSDVNVLYRCLDPKCPSRFPTESVMLHHMRDKHMGFMSESREGNIVSLRLAIHDTLNDSINISFSTLTNLNGNTFVAPTTSQAAPSPKPNFEHLLSPSGDPNMSVAKSQSFDSPKVDIFKDEPSWVKNLAIASSQGELAAANPDGPSISSYTSQYSFDLEKMGEYSQESVRSTDHNGSTNSGHEQQMPTHSNDGQHIVRQAYKVGD</sequence>
<keyword evidence="5" id="KW-1185">Reference proteome</keyword>
<dbReference type="PROSITE" id="PS00028">
    <property type="entry name" value="ZINC_FINGER_C2H2_1"/>
    <property type="match status" value="1"/>
</dbReference>
<evidence type="ECO:0000259" key="3">
    <source>
        <dbReference type="PROSITE" id="PS50157"/>
    </source>
</evidence>
<dbReference type="InterPro" id="IPR013087">
    <property type="entry name" value="Znf_C2H2_type"/>
</dbReference>
<proteinExistence type="predicted"/>
<evidence type="ECO:0000256" key="1">
    <source>
        <dbReference type="PROSITE-ProRule" id="PRU00042"/>
    </source>
</evidence>
<accession>A0AAD4MT31</accession>